<dbReference type="InterPro" id="IPR011765">
    <property type="entry name" value="Pept_M16_N"/>
</dbReference>
<dbReference type="KEGG" id="tsu:Tresu_2086"/>
<gene>
    <name evidence="4" type="ordered locus">Tresu_2086</name>
</gene>
<dbReference type="HOGENOM" id="CLU_009902_3_3_12"/>
<dbReference type="AlphaFoldDB" id="F2NTG7"/>
<organism evidence="4 5">
    <name type="scientific">Treponema succinifaciens (strain ATCC 33096 / DSM 2489 / 6091)</name>
    <dbReference type="NCBI Taxonomy" id="869209"/>
    <lineage>
        <taxon>Bacteria</taxon>
        <taxon>Pseudomonadati</taxon>
        <taxon>Spirochaetota</taxon>
        <taxon>Spirochaetia</taxon>
        <taxon>Spirochaetales</taxon>
        <taxon>Treponemataceae</taxon>
        <taxon>Treponema</taxon>
    </lineage>
</organism>
<accession>F2NTG7</accession>
<dbReference type="Pfam" id="PF00675">
    <property type="entry name" value="Peptidase_M16"/>
    <property type="match status" value="1"/>
</dbReference>
<reference evidence="4 5" key="1">
    <citation type="journal article" date="2011" name="Stand. Genomic Sci.">
        <title>Complete genome sequence of Treponema succinifaciens type strain (6091).</title>
        <authorList>
            <person name="Han C."/>
            <person name="Gronow S."/>
            <person name="Teshima H."/>
            <person name="Lapidus A."/>
            <person name="Nolan M."/>
            <person name="Lucas S."/>
            <person name="Hammon N."/>
            <person name="Deshpande S."/>
            <person name="Cheng J.F."/>
            <person name="Zeytun A."/>
            <person name="Tapia R."/>
            <person name="Goodwin L."/>
            <person name="Pitluck S."/>
            <person name="Liolios K."/>
            <person name="Pagani I."/>
            <person name="Ivanova N."/>
            <person name="Mavromatis K."/>
            <person name="Mikhailova N."/>
            <person name="Huntemann M."/>
            <person name="Pati A."/>
            <person name="Chen A."/>
            <person name="Palaniappan K."/>
            <person name="Land M."/>
            <person name="Hauser L."/>
            <person name="Brambilla E.M."/>
            <person name="Rohde M."/>
            <person name="Goker M."/>
            <person name="Woyke T."/>
            <person name="Bristow J."/>
            <person name="Eisen J.A."/>
            <person name="Markowitz V."/>
            <person name="Hugenholtz P."/>
            <person name="Kyrpides N.C."/>
            <person name="Klenk H.P."/>
            <person name="Detter J.C."/>
        </authorList>
    </citation>
    <scope>NUCLEOTIDE SEQUENCE [LARGE SCALE GENOMIC DNA]</scope>
    <source>
        <strain evidence="5">ATCC 33096 / DSM 2489 / 6091</strain>
    </source>
</reference>
<dbReference type="InterPro" id="IPR007863">
    <property type="entry name" value="Peptidase_M16_C"/>
</dbReference>
<proteinExistence type="inferred from homology"/>
<dbReference type="EC" id="3.4.24.64" evidence="4"/>
<dbReference type="Pfam" id="PF05193">
    <property type="entry name" value="Peptidase_M16_C"/>
    <property type="match status" value="1"/>
</dbReference>
<dbReference type="OrthoDB" id="9811314at2"/>
<dbReference type="PANTHER" id="PTHR11851">
    <property type="entry name" value="METALLOPROTEASE"/>
    <property type="match status" value="1"/>
</dbReference>
<evidence type="ECO:0000259" key="2">
    <source>
        <dbReference type="Pfam" id="PF00675"/>
    </source>
</evidence>
<dbReference type="Proteomes" id="UP000006852">
    <property type="component" value="Chromosome"/>
</dbReference>
<dbReference type="GO" id="GO:0004222">
    <property type="term" value="F:metalloendopeptidase activity"/>
    <property type="evidence" value="ECO:0007669"/>
    <property type="project" value="UniProtKB-EC"/>
</dbReference>
<name>F2NTG7_TRES6</name>
<dbReference type="STRING" id="869209.Tresu_2086"/>
<dbReference type="eggNOG" id="COG0612">
    <property type="taxonomic scope" value="Bacteria"/>
</dbReference>
<comment type="similarity">
    <text evidence="1">Belongs to the peptidase M16 family.</text>
</comment>
<dbReference type="GO" id="GO:0046872">
    <property type="term" value="F:metal ion binding"/>
    <property type="evidence" value="ECO:0007669"/>
    <property type="project" value="InterPro"/>
</dbReference>
<feature type="domain" description="Peptidase M16 N-terminal" evidence="2">
    <location>
        <begin position="19"/>
        <end position="163"/>
    </location>
</feature>
<dbReference type="EMBL" id="CP002631">
    <property type="protein sequence ID" value="AEB14956.1"/>
    <property type="molecule type" value="Genomic_DNA"/>
</dbReference>
<dbReference type="GeneID" id="302999210"/>
<dbReference type="RefSeq" id="WP_013702210.1">
    <property type="nucleotide sequence ID" value="NC_015385.1"/>
</dbReference>
<keyword evidence="5" id="KW-1185">Reference proteome</keyword>
<dbReference type="InterPro" id="IPR050361">
    <property type="entry name" value="MPP/UQCRC_Complex"/>
</dbReference>
<reference evidence="5" key="2">
    <citation type="submission" date="2011-04" db="EMBL/GenBank/DDBJ databases">
        <title>The complete genome of chromosome of Treponema succinifaciens DSM 2489.</title>
        <authorList>
            <person name="Lucas S."/>
            <person name="Copeland A."/>
            <person name="Lapidus A."/>
            <person name="Bruce D."/>
            <person name="Goodwin L."/>
            <person name="Pitluck S."/>
            <person name="Peters L."/>
            <person name="Kyrpides N."/>
            <person name="Mavromatis K."/>
            <person name="Ivanova N."/>
            <person name="Ovchinnikova G."/>
            <person name="Teshima H."/>
            <person name="Detter J.C."/>
            <person name="Tapia R."/>
            <person name="Han C."/>
            <person name="Land M."/>
            <person name="Hauser L."/>
            <person name="Markowitz V."/>
            <person name="Cheng J.-F."/>
            <person name="Hugenholtz P."/>
            <person name="Woyke T."/>
            <person name="Wu D."/>
            <person name="Gronow S."/>
            <person name="Wellnitz S."/>
            <person name="Brambilla E."/>
            <person name="Klenk H.-P."/>
            <person name="Eisen J.A."/>
        </authorList>
    </citation>
    <scope>NUCLEOTIDE SEQUENCE [LARGE SCALE GENOMIC DNA]</scope>
    <source>
        <strain evidence="5">ATCC 33096 / DSM 2489 / 6091</strain>
    </source>
</reference>
<evidence type="ECO:0000259" key="3">
    <source>
        <dbReference type="Pfam" id="PF05193"/>
    </source>
</evidence>
<protein>
    <submittedName>
        <fullName evidence="4">Processing peptidase</fullName>
        <ecNumber evidence="4">3.4.24.64</ecNumber>
    </submittedName>
</protein>
<feature type="domain" description="Peptidase M16 C-terminal" evidence="3">
    <location>
        <begin position="169"/>
        <end position="347"/>
    </location>
</feature>
<sequence>MLARKQNLLNNITLITQQVVNSKVTTFGFYFSVGSRFENEGEHGISHFTEHMIFKGTKTKSNRDISLIFDRMGGIFNAFTERENVGVYCTVPSENLENYKTALETLCDLSSNCTFPPEEMEKERGVVQSEILAVLDDPDDSAMDEVASCVWPNQKLSLAITGTSDDVDSITREQMVDWYKKYFAEGELVVIVCGKIFEDILVETLQKLPQHKPSQEFFRHLHFSEKIFWNTENRILKAKFNQTQIFSLYPLSSSLSFEDYISLLIFNSAAGETMSSRLFSSLREKSGLCYSVGSFYTTYENAGLWCAYSVCEKTKAVEVYKKLSEEISGFVENQISDEEIEISKERLCGSEILGETRTSFLMQRLWNFYSMGFPLCETEEILNSIRSAEKNDIIGFIKNLLNEEKKSSLVYGPALSSKQKKEILCWKR</sequence>
<evidence type="ECO:0000256" key="1">
    <source>
        <dbReference type="ARBA" id="ARBA00007261"/>
    </source>
</evidence>
<evidence type="ECO:0000313" key="4">
    <source>
        <dbReference type="EMBL" id="AEB14956.1"/>
    </source>
</evidence>
<dbReference type="PANTHER" id="PTHR11851:SF49">
    <property type="entry name" value="MITOCHONDRIAL-PROCESSING PEPTIDASE SUBUNIT ALPHA"/>
    <property type="match status" value="1"/>
</dbReference>
<dbReference type="Gene3D" id="3.30.830.10">
    <property type="entry name" value="Metalloenzyme, LuxS/M16 peptidase-like"/>
    <property type="match status" value="2"/>
</dbReference>
<evidence type="ECO:0000313" key="5">
    <source>
        <dbReference type="Proteomes" id="UP000006852"/>
    </source>
</evidence>
<dbReference type="InterPro" id="IPR011249">
    <property type="entry name" value="Metalloenz_LuxS/M16"/>
</dbReference>
<dbReference type="SUPFAM" id="SSF63411">
    <property type="entry name" value="LuxS/MPP-like metallohydrolase"/>
    <property type="match status" value="2"/>
</dbReference>
<keyword evidence="4" id="KW-0378">Hydrolase</keyword>